<dbReference type="Gene3D" id="1.10.10.10">
    <property type="entry name" value="Winged helix-like DNA-binding domain superfamily/Winged helix DNA-binding domain"/>
    <property type="match status" value="1"/>
</dbReference>
<keyword evidence="2" id="KW-0805">Transcription regulation</keyword>
<protein>
    <submittedName>
        <fullName evidence="5">BlaI/MecI/CopY family transcriptional regulator</fullName>
    </submittedName>
</protein>
<organism evidence="5 6">
    <name type="scientific">Marinicella sediminis</name>
    <dbReference type="NCBI Taxonomy" id="1792834"/>
    <lineage>
        <taxon>Bacteria</taxon>
        <taxon>Pseudomonadati</taxon>
        <taxon>Pseudomonadota</taxon>
        <taxon>Gammaproteobacteria</taxon>
        <taxon>Lysobacterales</taxon>
        <taxon>Marinicellaceae</taxon>
        <taxon>Marinicella</taxon>
    </lineage>
</organism>
<dbReference type="Pfam" id="PF03965">
    <property type="entry name" value="Penicillinase_R"/>
    <property type="match status" value="1"/>
</dbReference>
<evidence type="ECO:0000313" key="6">
    <source>
        <dbReference type="Proteomes" id="UP001595533"/>
    </source>
</evidence>
<dbReference type="PIRSF" id="PIRSF019455">
    <property type="entry name" value="CopR_AtkY"/>
    <property type="match status" value="1"/>
</dbReference>
<dbReference type="InterPro" id="IPR036390">
    <property type="entry name" value="WH_DNA-bd_sf"/>
</dbReference>
<sequence>MEHTISQAELVIMKMLWAQSPLSAVQINEQIRDQNWRMATVKTLINRLLKKGFISYEQQGRTYYYQPVIEKSAYLEAQNESFLNDLYDGRLSDMLAAFTQQERLSSKEIEELKNIIDDMEHSS</sequence>
<proteinExistence type="inferred from homology"/>
<dbReference type="EMBL" id="JBHRTS010000005">
    <property type="protein sequence ID" value="MFC3194701.1"/>
    <property type="molecule type" value="Genomic_DNA"/>
</dbReference>
<gene>
    <name evidence="5" type="ORF">ACFODZ_10670</name>
</gene>
<dbReference type="InterPro" id="IPR005650">
    <property type="entry name" value="BlaI_family"/>
</dbReference>
<evidence type="ECO:0000256" key="1">
    <source>
        <dbReference type="ARBA" id="ARBA00011046"/>
    </source>
</evidence>
<dbReference type="RefSeq" id="WP_077410753.1">
    <property type="nucleotide sequence ID" value="NZ_JBHRTS010000005.1"/>
</dbReference>
<name>A0ABV7J9A1_9GAMM</name>
<evidence type="ECO:0000256" key="3">
    <source>
        <dbReference type="ARBA" id="ARBA00023125"/>
    </source>
</evidence>
<evidence type="ECO:0000313" key="5">
    <source>
        <dbReference type="EMBL" id="MFC3194701.1"/>
    </source>
</evidence>
<evidence type="ECO:0000256" key="2">
    <source>
        <dbReference type="ARBA" id="ARBA00023015"/>
    </source>
</evidence>
<accession>A0ABV7J9A1</accession>
<evidence type="ECO:0000256" key="4">
    <source>
        <dbReference type="ARBA" id="ARBA00023163"/>
    </source>
</evidence>
<keyword evidence="3" id="KW-0238">DNA-binding</keyword>
<keyword evidence="4" id="KW-0804">Transcription</keyword>
<dbReference type="Gene3D" id="1.10.4040.10">
    <property type="entry name" value="Penicillinase repressor domain"/>
    <property type="match status" value="1"/>
</dbReference>
<dbReference type="SUPFAM" id="SSF46785">
    <property type="entry name" value="Winged helix' DNA-binding domain"/>
    <property type="match status" value="1"/>
</dbReference>
<dbReference type="InterPro" id="IPR036388">
    <property type="entry name" value="WH-like_DNA-bd_sf"/>
</dbReference>
<comment type="caution">
    <text evidence="5">The sequence shown here is derived from an EMBL/GenBank/DDBJ whole genome shotgun (WGS) entry which is preliminary data.</text>
</comment>
<reference evidence="6" key="1">
    <citation type="journal article" date="2019" name="Int. J. Syst. Evol. Microbiol.">
        <title>The Global Catalogue of Microorganisms (GCM) 10K type strain sequencing project: providing services to taxonomists for standard genome sequencing and annotation.</title>
        <authorList>
            <consortium name="The Broad Institute Genomics Platform"/>
            <consortium name="The Broad Institute Genome Sequencing Center for Infectious Disease"/>
            <person name="Wu L."/>
            <person name="Ma J."/>
        </authorList>
    </citation>
    <scope>NUCLEOTIDE SEQUENCE [LARGE SCALE GENOMIC DNA]</scope>
    <source>
        <strain evidence="6">KCTC 42953</strain>
    </source>
</reference>
<comment type="similarity">
    <text evidence="1">Belongs to the BlaI transcriptional regulatory family.</text>
</comment>
<dbReference type="Proteomes" id="UP001595533">
    <property type="component" value="Unassembled WGS sequence"/>
</dbReference>
<keyword evidence="6" id="KW-1185">Reference proteome</keyword>